<comment type="similarity">
    <text evidence="2 6">Belongs to the transposase mutator family.</text>
</comment>
<evidence type="ECO:0000313" key="7">
    <source>
        <dbReference type="EMBL" id="SDN52832.1"/>
    </source>
</evidence>
<evidence type="ECO:0000313" key="8">
    <source>
        <dbReference type="Proteomes" id="UP000199309"/>
    </source>
</evidence>
<dbReference type="PANTHER" id="PTHR33217:SF8">
    <property type="entry name" value="MUTATOR FAMILY TRANSPOSASE"/>
    <property type="match status" value="1"/>
</dbReference>
<dbReference type="GO" id="GO:0003677">
    <property type="term" value="F:DNA binding"/>
    <property type="evidence" value="ECO:0007669"/>
    <property type="project" value="UniProtKB-UniRule"/>
</dbReference>
<reference evidence="7 8" key="1">
    <citation type="submission" date="2016-10" db="EMBL/GenBank/DDBJ databases">
        <authorList>
            <person name="de Groot N.N."/>
        </authorList>
    </citation>
    <scope>NUCLEOTIDE SEQUENCE [LARGE SCALE GENOMIC DNA]</scope>
    <source>
        <strain evidence="7 8">DSM 16981</strain>
    </source>
</reference>
<feature type="non-terminal residue" evidence="7">
    <location>
        <position position="73"/>
    </location>
</feature>
<gene>
    <name evidence="7" type="ORF">SAMN05660299_02844</name>
</gene>
<evidence type="ECO:0000256" key="4">
    <source>
        <dbReference type="ARBA" id="ARBA00023125"/>
    </source>
</evidence>
<dbReference type="EMBL" id="FNHQ01000065">
    <property type="protein sequence ID" value="SDN52832.1"/>
    <property type="molecule type" value="Genomic_DNA"/>
</dbReference>
<protein>
    <recommendedName>
        <fullName evidence="6">Mutator family transposase</fullName>
    </recommendedName>
</protein>
<name>A0A1H0C4R3_9FIRM</name>
<accession>A0A1H0C4R3</accession>
<keyword evidence="4 6" id="KW-0238">DNA-binding</keyword>
<dbReference type="AlphaFoldDB" id="A0A1H0C4R3"/>
<organism evidence="7 8">
    <name type="scientific">Megasphaera paucivorans</name>
    <dbReference type="NCBI Taxonomy" id="349095"/>
    <lineage>
        <taxon>Bacteria</taxon>
        <taxon>Bacillati</taxon>
        <taxon>Bacillota</taxon>
        <taxon>Negativicutes</taxon>
        <taxon>Veillonellales</taxon>
        <taxon>Veillonellaceae</taxon>
        <taxon>Megasphaera</taxon>
    </lineage>
</organism>
<dbReference type="Proteomes" id="UP000199309">
    <property type="component" value="Unassembled WGS sequence"/>
</dbReference>
<evidence type="ECO:0000256" key="3">
    <source>
        <dbReference type="ARBA" id="ARBA00022578"/>
    </source>
</evidence>
<proteinExistence type="inferred from homology"/>
<keyword evidence="5 6" id="KW-0233">DNA recombination</keyword>
<sequence length="73" mass="8223">MENGLDAELDDELGYSKYDYKNKDTTNSRNGHSPKTLCTSFGNVDIAVPRDRNGDFDPMILKKNQTSISHDVE</sequence>
<keyword evidence="6" id="KW-0814">Transposable element</keyword>
<keyword evidence="8" id="KW-1185">Reference proteome</keyword>
<comment type="function">
    <text evidence="1 6">Required for the transposition of the insertion element.</text>
</comment>
<dbReference type="Pfam" id="PF00872">
    <property type="entry name" value="Transposase_mut"/>
    <property type="match status" value="1"/>
</dbReference>
<dbReference type="InterPro" id="IPR001207">
    <property type="entry name" value="Transposase_mutator"/>
</dbReference>
<dbReference type="GO" id="GO:0004803">
    <property type="term" value="F:transposase activity"/>
    <property type="evidence" value="ECO:0007669"/>
    <property type="project" value="UniProtKB-UniRule"/>
</dbReference>
<dbReference type="GO" id="GO:0006313">
    <property type="term" value="P:DNA transposition"/>
    <property type="evidence" value="ECO:0007669"/>
    <property type="project" value="UniProtKB-UniRule"/>
</dbReference>
<evidence type="ECO:0000256" key="2">
    <source>
        <dbReference type="ARBA" id="ARBA00010961"/>
    </source>
</evidence>
<keyword evidence="3 6" id="KW-0815">Transposition</keyword>
<evidence type="ECO:0000256" key="5">
    <source>
        <dbReference type="ARBA" id="ARBA00023172"/>
    </source>
</evidence>
<evidence type="ECO:0000256" key="6">
    <source>
        <dbReference type="RuleBase" id="RU365089"/>
    </source>
</evidence>
<dbReference type="PANTHER" id="PTHR33217">
    <property type="entry name" value="TRANSPOSASE FOR INSERTION SEQUENCE ELEMENT IS1081"/>
    <property type="match status" value="1"/>
</dbReference>
<dbReference type="STRING" id="349095.SAMN05660299_02844"/>
<evidence type="ECO:0000256" key="1">
    <source>
        <dbReference type="ARBA" id="ARBA00002190"/>
    </source>
</evidence>